<dbReference type="AlphaFoldDB" id="A0A2U3KDQ7"/>
<gene>
    <name evidence="1" type="ORF">SBA1_1870007</name>
</gene>
<dbReference type="EMBL" id="OMOD01000098">
    <property type="protein sequence ID" value="SPF37811.1"/>
    <property type="molecule type" value="Genomic_DNA"/>
</dbReference>
<evidence type="ECO:0000313" key="2">
    <source>
        <dbReference type="Proteomes" id="UP000238701"/>
    </source>
</evidence>
<organism evidence="1 2">
    <name type="scientific">Candidatus Sulfotelmatobacter kueseliae</name>
    <dbReference type="NCBI Taxonomy" id="2042962"/>
    <lineage>
        <taxon>Bacteria</taxon>
        <taxon>Pseudomonadati</taxon>
        <taxon>Acidobacteriota</taxon>
        <taxon>Terriglobia</taxon>
        <taxon>Terriglobales</taxon>
        <taxon>Candidatus Korobacteraceae</taxon>
        <taxon>Candidatus Sulfotelmatobacter</taxon>
    </lineage>
</organism>
<name>A0A2U3KDQ7_9BACT</name>
<sequence length="222" mass="24025">MLEWGKLVWGVMIVILPTSLVAQDSARAMLHNDGGVWLNGTPAPNSSAIFLHDLVQTQKGTFAKIDADGSTVTVQPDTIVQFEGDELVLDHGSLQLNTSRGMRVRVNCMTVIPLMQEWTRYDVIDVDGEAMVAAHENDVKIHYQGAATRRSKLAGFSDVTVHQGEQVTREERCGTPAKPAEGVNATTAILNTTWAKGVGITTIGILTCWALCRGDEPVSPSK</sequence>
<evidence type="ECO:0008006" key="3">
    <source>
        <dbReference type="Google" id="ProtNLM"/>
    </source>
</evidence>
<evidence type="ECO:0000313" key="1">
    <source>
        <dbReference type="EMBL" id="SPF37811.1"/>
    </source>
</evidence>
<reference evidence="2" key="1">
    <citation type="submission" date="2018-02" db="EMBL/GenBank/DDBJ databases">
        <authorList>
            <person name="Hausmann B."/>
        </authorList>
    </citation>
    <scope>NUCLEOTIDE SEQUENCE [LARGE SCALE GENOMIC DNA]</scope>
    <source>
        <strain evidence="2">Peat soil MAG SbA1</strain>
    </source>
</reference>
<proteinExistence type="predicted"/>
<accession>A0A2U3KDQ7</accession>
<dbReference type="Proteomes" id="UP000238701">
    <property type="component" value="Unassembled WGS sequence"/>
</dbReference>
<protein>
    <recommendedName>
        <fullName evidence="3">FecR protein domain-containing protein</fullName>
    </recommendedName>
</protein>